<dbReference type="EMBL" id="SRPY01001160">
    <property type="protein sequence ID" value="KAG5914175.1"/>
    <property type="molecule type" value="Genomic_DNA"/>
</dbReference>
<reference evidence="1" key="1">
    <citation type="journal article" date="2020" name="bioRxiv">
        <title>Whole genome comparisons of ergot fungi reveals the divergence and evolution of species within the genus Claviceps are the result of varying mechanisms driving genome evolution and host range expansion.</title>
        <authorList>
            <person name="Wyka S.A."/>
            <person name="Mondo S.J."/>
            <person name="Liu M."/>
            <person name="Dettman J."/>
            <person name="Nalam V."/>
            <person name="Broders K.D."/>
        </authorList>
    </citation>
    <scope>NUCLEOTIDE SEQUENCE</scope>
    <source>
        <strain evidence="1">CCC 489</strain>
    </source>
</reference>
<gene>
    <name evidence="1" type="ORF">E4U42_000656</name>
</gene>
<feature type="non-terminal residue" evidence="1">
    <location>
        <position position="1"/>
    </location>
</feature>
<evidence type="ECO:0008006" key="3">
    <source>
        <dbReference type="Google" id="ProtNLM"/>
    </source>
</evidence>
<name>A0A8K0J0F1_9HYPO</name>
<comment type="caution">
    <text evidence="1">The sequence shown here is derived from an EMBL/GenBank/DDBJ whole genome shotgun (WGS) entry which is preliminary data.</text>
</comment>
<dbReference type="Proteomes" id="UP000811619">
    <property type="component" value="Unassembled WGS sequence"/>
</dbReference>
<dbReference type="AlphaFoldDB" id="A0A8K0J0F1"/>
<protein>
    <recommendedName>
        <fullName evidence="3">3-deoxy-7-phosphoheptulonate synthase</fullName>
    </recommendedName>
</protein>
<sequence length="66" mass="6764">YGVSITDGCIGWPETSTILAKLAAAVRTRQQKLGVVTTAAAAALDKTLQCDAEKAMVARQAAGMVA</sequence>
<dbReference type="InterPro" id="IPR013785">
    <property type="entry name" value="Aldolase_TIM"/>
</dbReference>
<organism evidence="1 2">
    <name type="scientific">Claviceps africana</name>
    <dbReference type="NCBI Taxonomy" id="83212"/>
    <lineage>
        <taxon>Eukaryota</taxon>
        <taxon>Fungi</taxon>
        <taxon>Dikarya</taxon>
        <taxon>Ascomycota</taxon>
        <taxon>Pezizomycotina</taxon>
        <taxon>Sordariomycetes</taxon>
        <taxon>Hypocreomycetidae</taxon>
        <taxon>Hypocreales</taxon>
        <taxon>Clavicipitaceae</taxon>
        <taxon>Claviceps</taxon>
    </lineage>
</organism>
<evidence type="ECO:0000313" key="1">
    <source>
        <dbReference type="EMBL" id="KAG5914175.1"/>
    </source>
</evidence>
<dbReference type="Gene3D" id="3.20.20.70">
    <property type="entry name" value="Aldolase class I"/>
    <property type="match status" value="1"/>
</dbReference>
<evidence type="ECO:0000313" key="2">
    <source>
        <dbReference type="Proteomes" id="UP000811619"/>
    </source>
</evidence>
<dbReference type="OrthoDB" id="10451993at2759"/>
<keyword evidence="2" id="KW-1185">Reference proteome</keyword>
<accession>A0A8K0J0F1</accession>
<proteinExistence type="predicted"/>